<keyword evidence="1" id="KW-0862">Zinc</keyword>
<evidence type="ECO:0000256" key="1">
    <source>
        <dbReference type="PROSITE-ProRule" id="PRU00042"/>
    </source>
</evidence>
<gene>
    <name evidence="3" type="ORF">EGW08_018081</name>
</gene>
<proteinExistence type="predicted"/>
<accession>A0A3S0ZG98</accession>
<dbReference type="Gene3D" id="3.30.160.60">
    <property type="entry name" value="Classic Zinc Finger"/>
    <property type="match status" value="2"/>
</dbReference>
<dbReference type="EMBL" id="RQTK01000859">
    <property type="protein sequence ID" value="RUS74166.1"/>
    <property type="molecule type" value="Genomic_DNA"/>
</dbReference>
<dbReference type="OrthoDB" id="3561125at2759"/>
<keyword evidence="1" id="KW-0863">Zinc-finger</keyword>
<dbReference type="GO" id="GO:0008270">
    <property type="term" value="F:zinc ion binding"/>
    <property type="evidence" value="ECO:0007669"/>
    <property type="project" value="UniProtKB-KW"/>
</dbReference>
<organism evidence="3 4">
    <name type="scientific">Elysia chlorotica</name>
    <name type="common">Eastern emerald elysia</name>
    <name type="synonym">Sea slug</name>
    <dbReference type="NCBI Taxonomy" id="188477"/>
    <lineage>
        <taxon>Eukaryota</taxon>
        <taxon>Metazoa</taxon>
        <taxon>Spiralia</taxon>
        <taxon>Lophotrochozoa</taxon>
        <taxon>Mollusca</taxon>
        <taxon>Gastropoda</taxon>
        <taxon>Heterobranchia</taxon>
        <taxon>Euthyneura</taxon>
        <taxon>Panpulmonata</taxon>
        <taxon>Sacoglossa</taxon>
        <taxon>Placobranchoidea</taxon>
        <taxon>Plakobranchidae</taxon>
        <taxon>Elysia</taxon>
    </lineage>
</organism>
<comment type="caution">
    <text evidence="3">The sequence shown here is derived from an EMBL/GenBank/DDBJ whole genome shotgun (WGS) entry which is preliminary data.</text>
</comment>
<evidence type="ECO:0000259" key="2">
    <source>
        <dbReference type="PROSITE" id="PS50157"/>
    </source>
</evidence>
<dbReference type="InterPro" id="IPR013087">
    <property type="entry name" value="Znf_C2H2_type"/>
</dbReference>
<dbReference type="PROSITE" id="PS50157">
    <property type="entry name" value="ZINC_FINGER_C2H2_2"/>
    <property type="match status" value="2"/>
</dbReference>
<feature type="domain" description="C2H2-type" evidence="2">
    <location>
        <begin position="197"/>
        <end position="225"/>
    </location>
</feature>
<dbReference type="Proteomes" id="UP000271974">
    <property type="component" value="Unassembled WGS sequence"/>
</dbReference>
<protein>
    <recommendedName>
        <fullName evidence="2">C2H2-type domain-containing protein</fullName>
    </recommendedName>
</protein>
<name>A0A3S0ZG98_ELYCH</name>
<feature type="domain" description="C2H2-type" evidence="2">
    <location>
        <begin position="45"/>
        <end position="68"/>
    </location>
</feature>
<evidence type="ECO:0000313" key="4">
    <source>
        <dbReference type="Proteomes" id="UP000271974"/>
    </source>
</evidence>
<keyword evidence="4" id="KW-1185">Reference proteome</keyword>
<keyword evidence="1" id="KW-0479">Metal-binding</keyword>
<sequence length="264" mass="30692">MLYSIRRYYCPVPDCVNKSSKSTGFTDSELKRHWSEKHEEFVLMYHCSQCNFSAKRKGNILRHFRSLHKYLPFSAGPQQWKANKEYICPQQYTLNHALEKGQGNSLLYQFYNQRDNFGNRGGDALFPGVLQKFLETNTTLKLIGSKGLNYSSERWIANSSHAAQGCPVVGCNAKKFRDQYHLTRHWAEKHEKVILKFCCTLCSYSSKRKEHLMHHSRARHSNYDSSPLFCTEYQDNCGFIDPSPLTLKEVLRMYSLATVTTPYD</sequence>
<evidence type="ECO:0000313" key="3">
    <source>
        <dbReference type="EMBL" id="RUS74166.1"/>
    </source>
</evidence>
<dbReference type="AlphaFoldDB" id="A0A3S0ZG98"/>
<dbReference type="SMART" id="SM00355">
    <property type="entry name" value="ZnF_C2H2"/>
    <property type="match status" value="4"/>
</dbReference>
<reference evidence="3 4" key="1">
    <citation type="submission" date="2019-01" db="EMBL/GenBank/DDBJ databases">
        <title>A draft genome assembly of the solar-powered sea slug Elysia chlorotica.</title>
        <authorList>
            <person name="Cai H."/>
            <person name="Li Q."/>
            <person name="Fang X."/>
            <person name="Li J."/>
            <person name="Curtis N.E."/>
            <person name="Altenburger A."/>
            <person name="Shibata T."/>
            <person name="Feng M."/>
            <person name="Maeda T."/>
            <person name="Schwartz J.A."/>
            <person name="Shigenobu S."/>
            <person name="Lundholm N."/>
            <person name="Nishiyama T."/>
            <person name="Yang H."/>
            <person name="Hasebe M."/>
            <person name="Li S."/>
            <person name="Pierce S.K."/>
            <person name="Wang J."/>
        </authorList>
    </citation>
    <scope>NUCLEOTIDE SEQUENCE [LARGE SCALE GENOMIC DNA]</scope>
    <source>
        <strain evidence="3">EC2010</strain>
        <tissue evidence="3">Whole organism of an adult</tissue>
    </source>
</reference>